<sequence length="169" mass="19065">MPSLASAQDETTKPAIIGVLDTQKVLRDSIAMRSLSQQIEARRNSFQEELRKQEDALRAADQELARQRSILSPEAFAEKRSQLEQQVSSLQRQVQTRRKELDRVYGEAVKQVQGALVSIAQKIASERQLDLVLPKTAVVLVRNDMEITDEVVKRLNETLTEVTVPSVQN</sequence>
<keyword evidence="2" id="KW-0732">Signal</keyword>
<dbReference type="GO" id="GO:0050821">
    <property type="term" value="P:protein stabilization"/>
    <property type="evidence" value="ECO:0007669"/>
    <property type="project" value="TreeGrafter"/>
</dbReference>
<protein>
    <submittedName>
        <fullName evidence="4">OmpH family outer membrane protein</fullName>
    </submittedName>
</protein>
<feature type="coiled-coil region" evidence="3">
    <location>
        <begin position="36"/>
        <end position="100"/>
    </location>
</feature>
<comment type="similarity">
    <text evidence="1">Belongs to the Skp family.</text>
</comment>
<dbReference type="OrthoDB" id="8478823at2"/>
<dbReference type="SMART" id="SM00935">
    <property type="entry name" value="OmpH"/>
    <property type="match status" value="1"/>
</dbReference>
<dbReference type="InterPro" id="IPR024930">
    <property type="entry name" value="Skp_dom_sf"/>
</dbReference>
<dbReference type="InterPro" id="IPR005632">
    <property type="entry name" value="Chaperone_Skp"/>
</dbReference>
<proteinExistence type="inferred from homology"/>
<comment type="caution">
    <text evidence="4">The sequence shown here is derived from an EMBL/GenBank/DDBJ whole genome shotgun (WGS) entry which is preliminary data.</text>
</comment>
<gene>
    <name evidence="4" type="ORF">FKG95_15785</name>
</gene>
<reference evidence="4 5" key="1">
    <citation type="submission" date="2019-06" db="EMBL/GenBank/DDBJ databases">
        <title>Whole genome sequence for Rhodospirillaceae sp. R148.</title>
        <authorList>
            <person name="Wang G."/>
        </authorList>
    </citation>
    <scope>NUCLEOTIDE SEQUENCE [LARGE SCALE GENOMIC DNA]</scope>
    <source>
        <strain evidence="4 5">R148</strain>
    </source>
</reference>
<evidence type="ECO:0000256" key="2">
    <source>
        <dbReference type="ARBA" id="ARBA00022729"/>
    </source>
</evidence>
<dbReference type="AlphaFoldDB" id="A0A545TQ74"/>
<evidence type="ECO:0000256" key="1">
    <source>
        <dbReference type="ARBA" id="ARBA00009091"/>
    </source>
</evidence>
<dbReference type="Pfam" id="PF03938">
    <property type="entry name" value="OmpH"/>
    <property type="match status" value="1"/>
</dbReference>
<dbReference type="SUPFAM" id="SSF111384">
    <property type="entry name" value="OmpH-like"/>
    <property type="match status" value="1"/>
</dbReference>
<evidence type="ECO:0000313" key="5">
    <source>
        <dbReference type="Proteomes" id="UP000315252"/>
    </source>
</evidence>
<dbReference type="GO" id="GO:0051082">
    <property type="term" value="F:unfolded protein binding"/>
    <property type="evidence" value="ECO:0007669"/>
    <property type="project" value="InterPro"/>
</dbReference>
<keyword evidence="5" id="KW-1185">Reference proteome</keyword>
<organism evidence="4 5">
    <name type="scientific">Denitrobaculum tricleocarpae</name>
    <dbReference type="NCBI Taxonomy" id="2591009"/>
    <lineage>
        <taxon>Bacteria</taxon>
        <taxon>Pseudomonadati</taxon>
        <taxon>Pseudomonadota</taxon>
        <taxon>Alphaproteobacteria</taxon>
        <taxon>Rhodospirillales</taxon>
        <taxon>Rhodospirillaceae</taxon>
        <taxon>Denitrobaculum</taxon>
    </lineage>
</organism>
<keyword evidence="3" id="KW-0175">Coiled coil</keyword>
<dbReference type="GO" id="GO:0005829">
    <property type="term" value="C:cytosol"/>
    <property type="evidence" value="ECO:0007669"/>
    <property type="project" value="TreeGrafter"/>
</dbReference>
<dbReference type="Gene3D" id="3.30.910.20">
    <property type="entry name" value="Skp domain"/>
    <property type="match status" value="1"/>
</dbReference>
<accession>A0A545TQ74</accession>
<name>A0A545TQ74_9PROT</name>
<evidence type="ECO:0000313" key="4">
    <source>
        <dbReference type="EMBL" id="TQV79393.1"/>
    </source>
</evidence>
<evidence type="ECO:0000256" key="3">
    <source>
        <dbReference type="SAM" id="Coils"/>
    </source>
</evidence>
<dbReference type="PANTHER" id="PTHR35089">
    <property type="entry name" value="CHAPERONE PROTEIN SKP"/>
    <property type="match status" value="1"/>
</dbReference>
<dbReference type="EMBL" id="VHSH01000005">
    <property type="protein sequence ID" value="TQV79393.1"/>
    <property type="molecule type" value="Genomic_DNA"/>
</dbReference>
<dbReference type="Proteomes" id="UP000315252">
    <property type="component" value="Unassembled WGS sequence"/>
</dbReference>
<dbReference type="PANTHER" id="PTHR35089:SF1">
    <property type="entry name" value="CHAPERONE PROTEIN SKP"/>
    <property type="match status" value="1"/>
</dbReference>